<organism evidence="2 3">
    <name type="scientific">Mycolicibacterium hodleri</name>
    <dbReference type="NCBI Taxonomy" id="49897"/>
    <lineage>
        <taxon>Bacteria</taxon>
        <taxon>Bacillati</taxon>
        <taxon>Actinomycetota</taxon>
        <taxon>Actinomycetes</taxon>
        <taxon>Mycobacteriales</taxon>
        <taxon>Mycobacteriaceae</taxon>
        <taxon>Mycolicibacterium</taxon>
    </lineage>
</organism>
<evidence type="ECO:0000256" key="1">
    <source>
        <dbReference type="SAM" id="MobiDB-lite"/>
    </source>
</evidence>
<feature type="region of interest" description="Disordered" evidence="1">
    <location>
        <begin position="61"/>
        <end position="82"/>
    </location>
</feature>
<reference evidence="2 3" key="1">
    <citation type="submission" date="2018-10" db="EMBL/GenBank/DDBJ databases">
        <title>Draft genome of Mycobacterium hodleri strain B.</title>
        <authorList>
            <person name="Amande T.J."/>
            <person name="Mcgenity T.J."/>
        </authorList>
    </citation>
    <scope>NUCLEOTIDE SEQUENCE [LARGE SCALE GENOMIC DNA]</scope>
    <source>
        <strain evidence="2 3">B</strain>
    </source>
</reference>
<dbReference type="EMBL" id="VIFX01000046">
    <property type="protein sequence ID" value="TQR83369.1"/>
    <property type="molecule type" value="Genomic_DNA"/>
</dbReference>
<sequence length="82" mass="8982">MLALLSTPLRRWLLASLLLPVIATILTKLGHYLQRRNGGAPTAVSRVLLGLSSIARRFTRKRGPDADSAVAHQEPTPTTQLR</sequence>
<dbReference type="RefSeq" id="WP_142555143.1">
    <property type="nucleotide sequence ID" value="NZ_VIFX01000046.1"/>
</dbReference>
<comment type="caution">
    <text evidence="2">The sequence shown here is derived from an EMBL/GenBank/DDBJ whole genome shotgun (WGS) entry which is preliminary data.</text>
</comment>
<gene>
    <name evidence="2" type="ORF">D8S82_27530</name>
</gene>
<dbReference type="AlphaFoldDB" id="A0A544VTQ6"/>
<proteinExistence type="predicted"/>
<dbReference type="Proteomes" id="UP000315759">
    <property type="component" value="Unassembled WGS sequence"/>
</dbReference>
<evidence type="ECO:0000313" key="2">
    <source>
        <dbReference type="EMBL" id="TQR83369.1"/>
    </source>
</evidence>
<keyword evidence="3" id="KW-1185">Reference proteome</keyword>
<accession>A0A544VTQ6</accession>
<name>A0A544VTQ6_9MYCO</name>
<protein>
    <submittedName>
        <fullName evidence="2">Uncharacterized protein</fullName>
    </submittedName>
</protein>
<evidence type="ECO:0000313" key="3">
    <source>
        <dbReference type="Proteomes" id="UP000315759"/>
    </source>
</evidence>